<dbReference type="InterPro" id="IPR029063">
    <property type="entry name" value="SAM-dependent_MTases_sf"/>
</dbReference>
<reference evidence="2" key="1">
    <citation type="submission" date="2022-11" db="EMBL/GenBank/DDBJ databases">
        <authorList>
            <person name="Petersen C."/>
        </authorList>
    </citation>
    <scope>NUCLEOTIDE SEQUENCE</scope>
    <source>
        <strain evidence="2">IBT 22155</strain>
    </source>
</reference>
<dbReference type="PANTHER" id="PTHR43591">
    <property type="entry name" value="METHYLTRANSFERASE"/>
    <property type="match status" value="1"/>
</dbReference>
<dbReference type="CDD" id="cd02440">
    <property type="entry name" value="AdoMet_MTases"/>
    <property type="match status" value="1"/>
</dbReference>
<accession>A0A9W9KU21</accession>
<name>A0A9W9KU21_9EURO</name>
<dbReference type="EMBL" id="JAPQKL010000007">
    <property type="protein sequence ID" value="KAJ5120981.1"/>
    <property type="molecule type" value="Genomic_DNA"/>
</dbReference>
<protein>
    <submittedName>
        <fullName evidence="2">Uncharacterized protein</fullName>
    </submittedName>
</protein>
<dbReference type="PANTHER" id="PTHR43591:SF105">
    <property type="entry name" value="METHYLTRANSFERASE DOMAIN-CONTAINING PROTEIN-RELATED"/>
    <property type="match status" value="1"/>
</dbReference>
<dbReference type="OrthoDB" id="2013972at2759"/>
<feature type="region of interest" description="Disordered" evidence="1">
    <location>
        <begin position="10"/>
        <end position="29"/>
    </location>
</feature>
<dbReference type="GeneID" id="81408856"/>
<organism evidence="2 3">
    <name type="scientific">Penicillium bovifimosum</name>
    <dbReference type="NCBI Taxonomy" id="126998"/>
    <lineage>
        <taxon>Eukaryota</taxon>
        <taxon>Fungi</taxon>
        <taxon>Dikarya</taxon>
        <taxon>Ascomycota</taxon>
        <taxon>Pezizomycotina</taxon>
        <taxon>Eurotiomycetes</taxon>
        <taxon>Eurotiomycetidae</taxon>
        <taxon>Eurotiales</taxon>
        <taxon>Aspergillaceae</taxon>
        <taxon>Penicillium</taxon>
    </lineage>
</organism>
<sequence length="325" mass="36791">MHPNIDLADAIEVDTDSAADDESLSSDTTSLSSSILSHVYENGRSYHAYQAGAYILPNDEQEQDRLDVLHHVYRLCLGGELCRTPLQNPQKVLDVGTGTGIWAISIADEFPSAEVIGVDLSPIQPTWVPPNVRFIIDDLNQDWSFPADSFDFIHVRGLAGCVDDWSEFLGQCYDHLKPGGQLEIAEVEPRSYADDGSFPEDCYFSKWQKEFHRLSEVQGRDWLPMANVPALLKDTPFEDVDTNVYMCPVGTWPKDPKLKEIGRYMRAQTVDSALESYTLAMFTRYGDWKPAEVEVLLARIRAELKSNKLHIYAKCYFITARRPFD</sequence>
<comment type="caution">
    <text evidence="2">The sequence shown here is derived from an EMBL/GenBank/DDBJ whole genome shotgun (WGS) entry which is preliminary data.</text>
</comment>
<dbReference type="Gene3D" id="3.40.50.150">
    <property type="entry name" value="Vaccinia Virus protein VP39"/>
    <property type="match status" value="1"/>
</dbReference>
<dbReference type="AlphaFoldDB" id="A0A9W9KU21"/>
<evidence type="ECO:0000313" key="3">
    <source>
        <dbReference type="Proteomes" id="UP001149079"/>
    </source>
</evidence>
<gene>
    <name evidence="2" type="ORF">N7515_008942</name>
</gene>
<reference evidence="2" key="2">
    <citation type="journal article" date="2023" name="IMA Fungus">
        <title>Comparative genomic study of the Penicillium genus elucidates a diverse pangenome and 15 lateral gene transfer events.</title>
        <authorList>
            <person name="Petersen C."/>
            <person name="Sorensen T."/>
            <person name="Nielsen M.R."/>
            <person name="Sondergaard T.E."/>
            <person name="Sorensen J.L."/>
            <person name="Fitzpatrick D.A."/>
            <person name="Frisvad J.C."/>
            <person name="Nielsen K.L."/>
        </authorList>
    </citation>
    <scope>NUCLEOTIDE SEQUENCE</scope>
    <source>
        <strain evidence="2">IBT 22155</strain>
    </source>
</reference>
<feature type="compositionally biased region" description="Acidic residues" evidence="1">
    <location>
        <begin position="10"/>
        <end position="24"/>
    </location>
</feature>
<dbReference type="SUPFAM" id="SSF53335">
    <property type="entry name" value="S-adenosyl-L-methionine-dependent methyltransferases"/>
    <property type="match status" value="1"/>
</dbReference>
<dbReference type="Pfam" id="PF13489">
    <property type="entry name" value="Methyltransf_23"/>
    <property type="match status" value="1"/>
</dbReference>
<dbReference type="Proteomes" id="UP001149079">
    <property type="component" value="Unassembled WGS sequence"/>
</dbReference>
<evidence type="ECO:0000313" key="2">
    <source>
        <dbReference type="EMBL" id="KAJ5120981.1"/>
    </source>
</evidence>
<dbReference type="GO" id="GO:0008168">
    <property type="term" value="F:methyltransferase activity"/>
    <property type="evidence" value="ECO:0007669"/>
    <property type="project" value="TreeGrafter"/>
</dbReference>
<dbReference type="RefSeq" id="XP_056517485.1">
    <property type="nucleotide sequence ID" value="XM_056669686.1"/>
</dbReference>
<evidence type="ECO:0000256" key="1">
    <source>
        <dbReference type="SAM" id="MobiDB-lite"/>
    </source>
</evidence>
<proteinExistence type="predicted"/>
<keyword evidence="3" id="KW-1185">Reference proteome</keyword>